<reference evidence="1" key="1">
    <citation type="submission" date="2023-10" db="EMBL/GenBank/DDBJ databases">
        <title>Genome assemblies of two species of porcelain crab, Petrolisthes cinctipes and Petrolisthes manimaculis (Anomura: Porcellanidae).</title>
        <authorList>
            <person name="Angst P."/>
        </authorList>
    </citation>
    <scope>NUCLEOTIDE SEQUENCE</scope>
    <source>
        <strain evidence="1">PB745_01</strain>
        <tissue evidence="1">Gill</tissue>
    </source>
</reference>
<gene>
    <name evidence="1" type="ORF">Pcinc_012451</name>
</gene>
<comment type="caution">
    <text evidence="1">The sequence shown here is derived from an EMBL/GenBank/DDBJ whole genome shotgun (WGS) entry which is preliminary data.</text>
</comment>
<evidence type="ECO:0000313" key="1">
    <source>
        <dbReference type="EMBL" id="KAK3883224.1"/>
    </source>
</evidence>
<protein>
    <submittedName>
        <fullName evidence="1">Uncharacterized protein</fullName>
    </submittedName>
</protein>
<dbReference type="AlphaFoldDB" id="A0AAE1KSK2"/>
<organism evidence="1 2">
    <name type="scientific">Petrolisthes cinctipes</name>
    <name type="common">Flat porcelain crab</name>
    <dbReference type="NCBI Taxonomy" id="88211"/>
    <lineage>
        <taxon>Eukaryota</taxon>
        <taxon>Metazoa</taxon>
        <taxon>Ecdysozoa</taxon>
        <taxon>Arthropoda</taxon>
        <taxon>Crustacea</taxon>
        <taxon>Multicrustacea</taxon>
        <taxon>Malacostraca</taxon>
        <taxon>Eumalacostraca</taxon>
        <taxon>Eucarida</taxon>
        <taxon>Decapoda</taxon>
        <taxon>Pleocyemata</taxon>
        <taxon>Anomura</taxon>
        <taxon>Galatheoidea</taxon>
        <taxon>Porcellanidae</taxon>
        <taxon>Petrolisthes</taxon>
    </lineage>
</organism>
<dbReference type="Proteomes" id="UP001286313">
    <property type="component" value="Unassembled WGS sequence"/>
</dbReference>
<accession>A0AAE1KSK2</accession>
<evidence type="ECO:0000313" key="2">
    <source>
        <dbReference type="Proteomes" id="UP001286313"/>
    </source>
</evidence>
<keyword evidence="2" id="KW-1185">Reference proteome</keyword>
<dbReference type="EMBL" id="JAWQEG010001003">
    <property type="protein sequence ID" value="KAK3883224.1"/>
    <property type="molecule type" value="Genomic_DNA"/>
</dbReference>
<proteinExistence type="predicted"/>
<sequence length="79" mass="9162">MTPTVFTDSSAAQPSGQSVLSVPLSTLRWFSPAVASLLARHWPTQHCEWLWSWYRLIWIDLLSTDDDILVQLYTELWIN</sequence>
<name>A0AAE1KSK2_PETCI</name>